<protein>
    <recommendedName>
        <fullName evidence="4">DUF4371 domain-containing protein</fullName>
    </recommendedName>
</protein>
<feature type="compositionally biased region" description="Low complexity" evidence="1">
    <location>
        <begin position="381"/>
        <end position="390"/>
    </location>
</feature>
<organism evidence="2 3">
    <name type="scientific">Brassicogethes aeneus</name>
    <name type="common">Rape pollen beetle</name>
    <name type="synonym">Meligethes aeneus</name>
    <dbReference type="NCBI Taxonomy" id="1431903"/>
    <lineage>
        <taxon>Eukaryota</taxon>
        <taxon>Metazoa</taxon>
        <taxon>Ecdysozoa</taxon>
        <taxon>Arthropoda</taxon>
        <taxon>Hexapoda</taxon>
        <taxon>Insecta</taxon>
        <taxon>Pterygota</taxon>
        <taxon>Neoptera</taxon>
        <taxon>Endopterygota</taxon>
        <taxon>Coleoptera</taxon>
        <taxon>Polyphaga</taxon>
        <taxon>Cucujiformia</taxon>
        <taxon>Nitidulidae</taxon>
        <taxon>Meligethinae</taxon>
        <taxon>Brassicogethes</taxon>
    </lineage>
</organism>
<accession>A0A9P0B785</accession>
<reference evidence="2" key="1">
    <citation type="submission" date="2021-12" db="EMBL/GenBank/DDBJ databases">
        <authorList>
            <person name="King R."/>
        </authorList>
    </citation>
    <scope>NUCLEOTIDE SEQUENCE</scope>
</reference>
<dbReference type="PANTHER" id="PTHR37162:SF1">
    <property type="entry name" value="BED-TYPE DOMAIN-CONTAINING PROTEIN"/>
    <property type="match status" value="1"/>
</dbReference>
<evidence type="ECO:0008006" key="4">
    <source>
        <dbReference type="Google" id="ProtNLM"/>
    </source>
</evidence>
<sequence length="430" mass="49088">MDRYIKRFKKQENTDTDTPSTSGTMLTCPSTLSASTKPLPDDLSPTSNSPGISPLPFSRMPSRESSKIIVECPESKNTDSEDYSSSTEQTDEKQKKTKRKKIYTCNFSKQWEVEFKWCQKAENSNFLYCRICNKEISGNRFHLLRHEKNELHKKNICDKSNIVPIGEVLKKSLLKNDKLIKEGEFKLAAFVAEHDLSFNLMEHLPNLIKSVCKDSEIATGIKCIRTKTTGIINNIMGPYVLKEIVKDLNKSFYSIIIDETTDVSTKKCLAILIRYFKNNRVIDAFIGLLELENDSTAAHIFETLINYLTSIGRMKFIKPMIWSEPSCHVIDCYFCSITNTGFGKHLRWTYPNRSSNGFTLPVHRTEGIDHPTHPEVELPEEISSSSPSEYSESYIGKTPKLFDQNYLNDLACDLNLTKEKAELLASRLKQ</sequence>
<dbReference type="OrthoDB" id="6781255at2759"/>
<keyword evidence="3" id="KW-1185">Reference proteome</keyword>
<dbReference type="PANTHER" id="PTHR37162">
    <property type="entry name" value="HAT FAMILY DIMERISATION DOMAINCONTAINING PROTEIN-RELATED"/>
    <property type="match status" value="1"/>
</dbReference>
<feature type="region of interest" description="Disordered" evidence="1">
    <location>
        <begin position="369"/>
        <end position="390"/>
    </location>
</feature>
<feature type="compositionally biased region" description="Basic and acidic residues" evidence="1">
    <location>
        <begin position="1"/>
        <end position="13"/>
    </location>
</feature>
<evidence type="ECO:0000313" key="3">
    <source>
        <dbReference type="Proteomes" id="UP001154078"/>
    </source>
</evidence>
<evidence type="ECO:0000256" key="1">
    <source>
        <dbReference type="SAM" id="MobiDB-lite"/>
    </source>
</evidence>
<dbReference type="AlphaFoldDB" id="A0A9P0B785"/>
<dbReference type="Proteomes" id="UP001154078">
    <property type="component" value="Chromosome 5"/>
</dbReference>
<proteinExistence type="predicted"/>
<dbReference type="EMBL" id="OV121136">
    <property type="protein sequence ID" value="CAH0556569.1"/>
    <property type="molecule type" value="Genomic_DNA"/>
</dbReference>
<gene>
    <name evidence="2" type="ORF">MELIAE_LOCUS7477</name>
</gene>
<feature type="compositionally biased region" description="Polar residues" evidence="1">
    <location>
        <begin position="16"/>
        <end position="36"/>
    </location>
</feature>
<evidence type="ECO:0000313" key="2">
    <source>
        <dbReference type="EMBL" id="CAH0556569.1"/>
    </source>
</evidence>
<feature type="region of interest" description="Disordered" evidence="1">
    <location>
        <begin position="1"/>
        <end position="95"/>
    </location>
</feature>
<name>A0A9P0B785_BRAAE</name>